<protein>
    <recommendedName>
        <fullName evidence="1">Non-reducing end beta-L-arabinofuranosidase-like GH127 catalytic domain-containing protein</fullName>
    </recommendedName>
</protein>
<evidence type="ECO:0000259" key="1">
    <source>
        <dbReference type="Pfam" id="PF07944"/>
    </source>
</evidence>
<dbReference type="AlphaFoldDB" id="A0A7V1LPN4"/>
<dbReference type="Proteomes" id="UP000886005">
    <property type="component" value="Unassembled WGS sequence"/>
</dbReference>
<dbReference type="InterPro" id="IPR012878">
    <property type="entry name" value="Beta-AFase-like_GH127_cat"/>
</dbReference>
<dbReference type="Gene3D" id="1.50.10.20">
    <property type="match status" value="1"/>
</dbReference>
<dbReference type="EMBL" id="DRLD01000401">
    <property type="protein sequence ID" value="HED11828.1"/>
    <property type="molecule type" value="Genomic_DNA"/>
</dbReference>
<reference evidence="2" key="1">
    <citation type="journal article" date="2020" name="mSystems">
        <title>Genome- and Community-Level Interaction Insights into Carbon Utilization and Element Cycling Functions of Hydrothermarchaeota in Hydrothermal Sediment.</title>
        <authorList>
            <person name="Zhou Z."/>
            <person name="Liu Y."/>
            <person name="Xu W."/>
            <person name="Pan J."/>
            <person name="Luo Z.H."/>
            <person name="Li M."/>
        </authorList>
    </citation>
    <scope>NUCLEOTIDE SEQUENCE [LARGE SCALE GENOMIC DNA]</scope>
    <source>
        <strain evidence="2">HyVt-456</strain>
    </source>
</reference>
<accession>A0A7V1LPN4</accession>
<sequence>MVEQLHQSIDRLEQYIRRNNFQGYDPYDLLESPLFSGLPHKLKFVIQQLGRRSPVNFRPLFRVKKGYNPVSLGLCLQGYAYRFAETAEKKYDANINRLIADLSRLRSSGYHGTCWGYDFHWAARYTTIEAYSPNIVATGVITHALFEARRILKIPEAGDMLIDAVNFVEKDLNRTTVDNTLCFSYSPRDRQQVYNASMKAVRLLSQAYALTGEKAFVELAERAVAFVVRHQDQKGAWAYARGDARTWVDNYHTGYILDCLHEYRSLTKDDSVAESLRRGLQYYYDTFFYKGVIPKFRSDRIYPIDATGVAQSILTLSRFDYLDRALEVAGYAIREMQAAEGYFYFRRYKYYKNKISYMRWSNAWMFAALSYLSWRLFDERTK</sequence>
<name>A0A7V1LPN4_CALAY</name>
<dbReference type="InterPro" id="IPR008930">
    <property type="entry name" value="Terpenoid_cyclase/PrenylTrfase"/>
</dbReference>
<comment type="caution">
    <text evidence="2">The sequence shown here is derived from an EMBL/GenBank/DDBJ whole genome shotgun (WGS) entry which is preliminary data.</text>
</comment>
<feature type="domain" description="Non-reducing end beta-L-arabinofuranosidase-like GH127 catalytic" evidence="1">
    <location>
        <begin position="72"/>
        <end position="277"/>
    </location>
</feature>
<dbReference type="Pfam" id="PF07944">
    <property type="entry name" value="Beta-AFase-like_GH127_cat"/>
    <property type="match status" value="1"/>
</dbReference>
<evidence type="ECO:0000313" key="2">
    <source>
        <dbReference type="EMBL" id="HED11828.1"/>
    </source>
</evidence>
<dbReference type="SUPFAM" id="SSF48239">
    <property type="entry name" value="Terpenoid cyclases/Protein prenyltransferases"/>
    <property type="match status" value="1"/>
</dbReference>
<gene>
    <name evidence="2" type="ORF">ENJ10_14140</name>
</gene>
<organism evidence="2">
    <name type="scientific">Caldithrix abyssi</name>
    <dbReference type="NCBI Taxonomy" id="187145"/>
    <lineage>
        <taxon>Bacteria</taxon>
        <taxon>Pseudomonadati</taxon>
        <taxon>Calditrichota</taxon>
        <taxon>Calditrichia</taxon>
        <taxon>Calditrichales</taxon>
        <taxon>Calditrichaceae</taxon>
        <taxon>Caldithrix</taxon>
    </lineage>
</organism>
<proteinExistence type="predicted"/>